<feature type="transmembrane region" description="Helical" evidence="6">
    <location>
        <begin position="290"/>
        <end position="310"/>
    </location>
</feature>
<evidence type="ECO:0000256" key="4">
    <source>
        <dbReference type="ARBA" id="ARBA00022989"/>
    </source>
</evidence>
<evidence type="ECO:0000256" key="1">
    <source>
        <dbReference type="ARBA" id="ARBA00004651"/>
    </source>
</evidence>
<dbReference type="InterPro" id="IPR050189">
    <property type="entry name" value="MFS_Efflux_Transporters"/>
</dbReference>
<comment type="subcellular location">
    <subcellularLocation>
        <location evidence="1">Cell membrane</location>
        <topology evidence="1">Multi-pass membrane protein</topology>
    </subcellularLocation>
</comment>
<comment type="caution">
    <text evidence="8">The sequence shown here is derived from an EMBL/GenBank/DDBJ whole genome shotgun (WGS) entry which is preliminary data.</text>
</comment>
<dbReference type="PANTHER" id="PTHR43124">
    <property type="entry name" value="PURINE EFFLUX PUMP PBUE"/>
    <property type="match status" value="1"/>
</dbReference>
<dbReference type="InterPro" id="IPR036259">
    <property type="entry name" value="MFS_trans_sf"/>
</dbReference>
<evidence type="ECO:0000313" key="8">
    <source>
        <dbReference type="EMBL" id="OTP70852.1"/>
    </source>
</evidence>
<gene>
    <name evidence="8" type="ORF">PAMC26510_24815</name>
</gene>
<feature type="transmembrane region" description="Helical" evidence="6">
    <location>
        <begin position="58"/>
        <end position="81"/>
    </location>
</feature>
<protein>
    <submittedName>
        <fullName evidence="8">Sugar efflux transporter B</fullName>
    </submittedName>
</protein>
<keyword evidence="4 6" id="KW-1133">Transmembrane helix</keyword>
<evidence type="ECO:0000256" key="2">
    <source>
        <dbReference type="ARBA" id="ARBA00022475"/>
    </source>
</evidence>
<dbReference type="InterPro" id="IPR011701">
    <property type="entry name" value="MFS"/>
</dbReference>
<dbReference type="Gene3D" id="1.20.1250.20">
    <property type="entry name" value="MFS general substrate transporter like domains"/>
    <property type="match status" value="1"/>
</dbReference>
<evidence type="ECO:0000256" key="5">
    <source>
        <dbReference type="ARBA" id="ARBA00023136"/>
    </source>
</evidence>
<feature type="transmembrane region" description="Helical" evidence="6">
    <location>
        <begin position="379"/>
        <end position="398"/>
    </location>
</feature>
<sequence length="415" mass="43090">MLTENTSSIGDVLPESDTPSSLRQWLSVAAVTLGAFAFVTTEFLPVGLLPYVSRELGVLPGTAGLMVTTPGIIAAISAPGLMLGAGRMDRRHVFLLLTAMLLASNLLSAFAPNFGVMLVGRALLGAALGGFWTLATSAARRLVEPRDAARAMATILTGVTCATVIGVPLGTFIAGLASWRVSFMATGGLVAVALIAQLLMVPSLPSSTALRFSDLTKLLKQSHSRKSLLMVALVFAGHFASFTYVTPFLLGDAHLDISTITWLLLGFGVIGFVSNFAASATVVKNLKMTTATMIFILAAALLLMPVFQHWQLGVSAIVLAWGIAFGALPLCFSVWIQRATPDQPEAGSALFVSIIQLAIAAGSLVGGTVVDRAGIRADFLLGGSLSLLGLVALLSIGARKETASAVPVPCNATPE</sequence>
<evidence type="ECO:0000259" key="7">
    <source>
        <dbReference type="PROSITE" id="PS50850"/>
    </source>
</evidence>
<dbReference type="GO" id="GO:0022857">
    <property type="term" value="F:transmembrane transporter activity"/>
    <property type="evidence" value="ECO:0007669"/>
    <property type="project" value="InterPro"/>
</dbReference>
<accession>A0A242MHS3</accession>
<feature type="transmembrane region" description="Helical" evidence="6">
    <location>
        <begin position="151"/>
        <end position="177"/>
    </location>
</feature>
<dbReference type="PROSITE" id="PS50850">
    <property type="entry name" value="MFS"/>
    <property type="match status" value="1"/>
</dbReference>
<feature type="transmembrane region" description="Helical" evidence="6">
    <location>
        <begin position="93"/>
        <end position="112"/>
    </location>
</feature>
<dbReference type="InterPro" id="IPR020846">
    <property type="entry name" value="MFS_dom"/>
</dbReference>
<feature type="transmembrane region" description="Helical" evidence="6">
    <location>
        <begin position="25"/>
        <end position="52"/>
    </location>
</feature>
<feature type="transmembrane region" description="Helical" evidence="6">
    <location>
        <begin position="118"/>
        <end position="139"/>
    </location>
</feature>
<organism evidence="8 9">
    <name type="scientific">Caballeronia sordidicola</name>
    <name type="common">Burkholderia sordidicola</name>
    <dbReference type="NCBI Taxonomy" id="196367"/>
    <lineage>
        <taxon>Bacteria</taxon>
        <taxon>Pseudomonadati</taxon>
        <taxon>Pseudomonadota</taxon>
        <taxon>Betaproteobacteria</taxon>
        <taxon>Burkholderiales</taxon>
        <taxon>Burkholderiaceae</taxon>
        <taxon>Caballeronia</taxon>
    </lineage>
</organism>
<dbReference type="Proteomes" id="UP000194546">
    <property type="component" value="Unassembled WGS sequence"/>
</dbReference>
<dbReference type="GO" id="GO:0005886">
    <property type="term" value="C:plasma membrane"/>
    <property type="evidence" value="ECO:0007669"/>
    <property type="project" value="UniProtKB-SubCell"/>
</dbReference>
<dbReference type="AlphaFoldDB" id="A0A242MHS3"/>
<proteinExistence type="predicted"/>
<dbReference type="CDD" id="cd17324">
    <property type="entry name" value="MFS_NepI_like"/>
    <property type="match status" value="1"/>
</dbReference>
<feature type="transmembrane region" description="Helical" evidence="6">
    <location>
        <begin position="316"/>
        <end position="336"/>
    </location>
</feature>
<name>A0A242MHS3_CABSO</name>
<keyword evidence="5 6" id="KW-0472">Membrane</keyword>
<keyword evidence="2" id="KW-1003">Cell membrane</keyword>
<dbReference type="RefSeq" id="WP_086382650.1">
    <property type="nucleotide sequence ID" value="NZ_NBTY01000135.1"/>
</dbReference>
<feature type="domain" description="Major facilitator superfamily (MFS) profile" evidence="7">
    <location>
        <begin position="27"/>
        <end position="415"/>
    </location>
</feature>
<dbReference type="PANTHER" id="PTHR43124:SF3">
    <property type="entry name" value="CHLORAMPHENICOL EFFLUX PUMP RV0191"/>
    <property type="match status" value="1"/>
</dbReference>
<feature type="transmembrane region" description="Helical" evidence="6">
    <location>
        <begin position="227"/>
        <end position="250"/>
    </location>
</feature>
<evidence type="ECO:0000256" key="6">
    <source>
        <dbReference type="SAM" id="Phobius"/>
    </source>
</evidence>
<dbReference type="SUPFAM" id="SSF103473">
    <property type="entry name" value="MFS general substrate transporter"/>
    <property type="match status" value="1"/>
</dbReference>
<keyword evidence="3 6" id="KW-0812">Transmembrane</keyword>
<feature type="transmembrane region" description="Helical" evidence="6">
    <location>
        <begin position="348"/>
        <end position="367"/>
    </location>
</feature>
<evidence type="ECO:0000313" key="9">
    <source>
        <dbReference type="Proteomes" id="UP000194546"/>
    </source>
</evidence>
<evidence type="ECO:0000256" key="3">
    <source>
        <dbReference type="ARBA" id="ARBA00022692"/>
    </source>
</evidence>
<feature type="transmembrane region" description="Helical" evidence="6">
    <location>
        <begin position="262"/>
        <end position="283"/>
    </location>
</feature>
<dbReference type="Pfam" id="PF07690">
    <property type="entry name" value="MFS_1"/>
    <property type="match status" value="1"/>
</dbReference>
<dbReference type="EMBL" id="NBTY01000135">
    <property type="protein sequence ID" value="OTP70852.1"/>
    <property type="molecule type" value="Genomic_DNA"/>
</dbReference>
<reference evidence="8 9" key="1">
    <citation type="submission" date="2017-03" db="EMBL/GenBank/DDBJ databases">
        <title>Genome analysis of strain PAMC 26510.</title>
        <authorList>
            <person name="Oh H.-M."/>
            <person name="Yang J.-A."/>
        </authorList>
    </citation>
    <scope>NUCLEOTIDE SEQUENCE [LARGE SCALE GENOMIC DNA]</scope>
    <source>
        <strain evidence="8 9">PAMC 26510</strain>
    </source>
</reference>
<feature type="transmembrane region" description="Helical" evidence="6">
    <location>
        <begin position="183"/>
        <end position="206"/>
    </location>
</feature>